<reference evidence="4 5" key="1">
    <citation type="submission" date="2020-08" db="EMBL/GenBank/DDBJ databases">
        <title>Genomic Encyclopedia of Type Strains, Phase III (KMG-III): the genomes of soil and plant-associated and newly described type strains.</title>
        <authorList>
            <person name="Whitman W."/>
        </authorList>
    </citation>
    <scope>NUCLEOTIDE SEQUENCE [LARGE SCALE GENOMIC DNA]</scope>
    <source>
        <strain evidence="4 5">CECT 4462</strain>
    </source>
</reference>
<gene>
    <name evidence="4" type="ORF">FHR87_002903</name>
</gene>
<dbReference type="RefSeq" id="WP_183167344.1">
    <property type="nucleotide sequence ID" value="NZ_JACHXI010000016.1"/>
</dbReference>
<accession>A0A839TA20</accession>
<proteinExistence type="predicted"/>
<feature type="region of interest" description="Disordered" evidence="1">
    <location>
        <begin position="68"/>
        <end position="94"/>
    </location>
</feature>
<dbReference type="InterPro" id="IPR011992">
    <property type="entry name" value="EF-hand-dom_pair"/>
</dbReference>
<dbReference type="Gene3D" id="1.10.238.10">
    <property type="entry name" value="EF-hand"/>
    <property type="match status" value="2"/>
</dbReference>
<keyword evidence="5" id="KW-1185">Reference proteome</keyword>
<evidence type="ECO:0000313" key="5">
    <source>
        <dbReference type="Proteomes" id="UP000549250"/>
    </source>
</evidence>
<feature type="signal peptide" evidence="2">
    <location>
        <begin position="1"/>
        <end position="20"/>
    </location>
</feature>
<dbReference type="SUPFAM" id="SSF47473">
    <property type="entry name" value="EF-hand"/>
    <property type="match status" value="1"/>
</dbReference>
<comment type="caution">
    <text evidence="4">The sequence shown here is derived from an EMBL/GenBank/DDBJ whole genome shotgun (WGS) entry which is preliminary data.</text>
</comment>
<sequence>MRKLIALTALVLLGSNMANASDDEQIQKIQEKVQGRLQKQVDAMDTNKDGAISKQEYLTHAEKQFNRMDKDGDGKITQTERGKAFDHVKQLRSE</sequence>
<dbReference type="Proteomes" id="UP000549250">
    <property type="component" value="Unassembled WGS sequence"/>
</dbReference>
<feature type="chain" id="PRO_5032912720" evidence="2">
    <location>
        <begin position="21"/>
        <end position="94"/>
    </location>
</feature>
<name>A0A839TA20_AZOMA</name>
<organism evidence="4 5">
    <name type="scientific">Azomonas macrocytogenes</name>
    <name type="common">Azotobacter macrocytogenes</name>
    <dbReference type="NCBI Taxonomy" id="69962"/>
    <lineage>
        <taxon>Bacteria</taxon>
        <taxon>Pseudomonadati</taxon>
        <taxon>Pseudomonadota</taxon>
        <taxon>Gammaproteobacteria</taxon>
        <taxon>Pseudomonadales</taxon>
        <taxon>Pseudomonadaceae</taxon>
        <taxon>Azomonas</taxon>
    </lineage>
</organism>
<evidence type="ECO:0000256" key="1">
    <source>
        <dbReference type="SAM" id="MobiDB-lite"/>
    </source>
</evidence>
<evidence type="ECO:0000256" key="2">
    <source>
        <dbReference type="SAM" id="SignalP"/>
    </source>
</evidence>
<feature type="domain" description="EF-hand" evidence="3">
    <location>
        <begin position="56"/>
        <end position="91"/>
    </location>
</feature>
<evidence type="ECO:0000259" key="3">
    <source>
        <dbReference type="PROSITE" id="PS50222"/>
    </source>
</evidence>
<dbReference type="Pfam" id="PF13202">
    <property type="entry name" value="EF-hand_5"/>
    <property type="match status" value="2"/>
</dbReference>
<dbReference type="EMBL" id="JACHXI010000016">
    <property type="protein sequence ID" value="MBB3104483.1"/>
    <property type="molecule type" value="Genomic_DNA"/>
</dbReference>
<keyword evidence="2" id="KW-0732">Signal</keyword>
<dbReference type="PROSITE" id="PS50222">
    <property type="entry name" value="EF_HAND_2"/>
    <property type="match status" value="1"/>
</dbReference>
<dbReference type="InterPro" id="IPR002048">
    <property type="entry name" value="EF_hand_dom"/>
</dbReference>
<dbReference type="GO" id="GO:0005509">
    <property type="term" value="F:calcium ion binding"/>
    <property type="evidence" value="ECO:0007669"/>
    <property type="project" value="InterPro"/>
</dbReference>
<evidence type="ECO:0000313" key="4">
    <source>
        <dbReference type="EMBL" id="MBB3104483.1"/>
    </source>
</evidence>
<dbReference type="AlphaFoldDB" id="A0A839TA20"/>
<protein>
    <submittedName>
        <fullName evidence="4">Ca2+-binding EF-hand superfamily protein</fullName>
    </submittedName>
</protein>